<dbReference type="PANTHER" id="PTHR30087:SF1">
    <property type="entry name" value="HYPOTHETICAL CYTOSOLIC PROTEIN"/>
    <property type="match status" value="1"/>
</dbReference>
<dbReference type="EMBL" id="JPMI01000223">
    <property type="protein sequence ID" value="KFA90076.1"/>
    <property type="molecule type" value="Genomic_DNA"/>
</dbReference>
<dbReference type="AlphaFoldDB" id="A0A084SNP1"/>
<evidence type="ECO:0000313" key="2">
    <source>
        <dbReference type="Proteomes" id="UP000028547"/>
    </source>
</evidence>
<proteinExistence type="predicted"/>
<organism evidence="1 2">
    <name type="scientific">Archangium violaceum Cb vi76</name>
    <dbReference type="NCBI Taxonomy" id="1406225"/>
    <lineage>
        <taxon>Bacteria</taxon>
        <taxon>Pseudomonadati</taxon>
        <taxon>Myxococcota</taxon>
        <taxon>Myxococcia</taxon>
        <taxon>Myxococcales</taxon>
        <taxon>Cystobacterineae</taxon>
        <taxon>Archangiaceae</taxon>
        <taxon>Archangium</taxon>
    </lineage>
</organism>
<dbReference type="RefSeq" id="WP_043403433.1">
    <property type="nucleotide sequence ID" value="NZ_JPMI01000223.1"/>
</dbReference>
<evidence type="ECO:0000313" key="1">
    <source>
        <dbReference type="EMBL" id="KFA90076.1"/>
    </source>
</evidence>
<dbReference type="Pfam" id="PF04463">
    <property type="entry name" value="2-thiour_desulf"/>
    <property type="match status" value="1"/>
</dbReference>
<name>A0A084SNP1_9BACT</name>
<accession>A0A084SNP1</accession>
<reference evidence="1 2" key="1">
    <citation type="submission" date="2014-07" db="EMBL/GenBank/DDBJ databases">
        <title>Draft Genome Sequence of Gephyronic Acid Producer, Cystobacter violaceus Strain Cb vi76.</title>
        <authorList>
            <person name="Stevens D.C."/>
            <person name="Young J."/>
            <person name="Carmichael R."/>
            <person name="Tan J."/>
            <person name="Taylor R.E."/>
        </authorList>
    </citation>
    <scope>NUCLEOTIDE SEQUENCE [LARGE SCALE GENOMIC DNA]</scope>
    <source>
        <strain evidence="1 2">Cb vi76</strain>
    </source>
</reference>
<gene>
    <name evidence="1" type="ORF">Q664_30655</name>
</gene>
<protein>
    <submittedName>
        <fullName evidence="1">Uncharacterized protein</fullName>
    </submittedName>
</protein>
<dbReference type="Proteomes" id="UP000028547">
    <property type="component" value="Unassembled WGS sequence"/>
</dbReference>
<dbReference type="InterPro" id="IPR007553">
    <property type="entry name" value="2-thiour_desulf"/>
</dbReference>
<comment type="caution">
    <text evidence="1">The sequence shown here is derived from an EMBL/GenBank/DDBJ whole genome shotgun (WGS) entry which is preliminary data.</text>
</comment>
<sequence>MTREERLAALREAPVVLVSACLLGEACRYDGKSKGSSPVMRALEGKEVVPVCPETGAGLGIPRPAVELKGGAGAEVLAGRARAAEVESGKDRTEAFRLGAELALAAARRFGVRVAVLKERSPSCGTQGTHVDGAVVRGQGVTAALLSQAGLIVVSDEEL</sequence>
<dbReference type="PANTHER" id="PTHR30087">
    <property type="entry name" value="INNER MEMBRANE PROTEIN"/>
    <property type="match status" value="1"/>
</dbReference>